<dbReference type="EMBL" id="CP000848">
    <property type="protein sequence ID" value="ABV76559.1"/>
    <property type="molecule type" value="Genomic_DNA"/>
</dbReference>
<dbReference type="SUPFAM" id="SSF58014">
    <property type="entry name" value="Coiled-coil domain of nucleotide exchange factor GrpE"/>
    <property type="match status" value="1"/>
</dbReference>
<dbReference type="NCBIfam" id="NF010758">
    <property type="entry name" value="PRK14161.1"/>
    <property type="match status" value="1"/>
</dbReference>
<dbReference type="Pfam" id="PF01025">
    <property type="entry name" value="GrpE"/>
    <property type="match status" value="1"/>
</dbReference>
<keyword evidence="4 10" id="KW-0963">Cytoplasm</keyword>
<dbReference type="InterPro" id="IPR000740">
    <property type="entry name" value="GrpE"/>
</dbReference>
<dbReference type="GO" id="GO:0051087">
    <property type="term" value="F:protein-folding chaperone binding"/>
    <property type="evidence" value="ECO:0007669"/>
    <property type="project" value="InterPro"/>
</dbReference>
<evidence type="ECO:0000256" key="13">
    <source>
        <dbReference type="SAM" id="Coils"/>
    </source>
</evidence>
<reference evidence="15" key="1">
    <citation type="submission" date="2007-09" db="EMBL/GenBank/DDBJ databases">
        <title>Complete genome sequence of Rickettsia rickettsii.</title>
        <authorList>
            <person name="Madan A."/>
            <person name="Fahey J."/>
            <person name="Helton E."/>
            <person name="Ketteman M."/>
            <person name="Madan A."/>
            <person name="Rodrigues S."/>
            <person name="Sanchez A."/>
            <person name="Dasch G."/>
            <person name="Eremeeva M."/>
        </authorList>
    </citation>
    <scope>NUCLEOTIDE SEQUENCE [LARGE SCALE GENOMIC DNA]</scope>
    <source>
        <strain evidence="15">Sheila Smith</strain>
    </source>
</reference>
<evidence type="ECO:0000256" key="6">
    <source>
        <dbReference type="ARBA" id="ARBA00023186"/>
    </source>
</evidence>
<evidence type="ECO:0000256" key="4">
    <source>
        <dbReference type="ARBA" id="ARBA00022490"/>
    </source>
</evidence>
<evidence type="ECO:0000256" key="1">
    <source>
        <dbReference type="ARBA" id="ARBA00004496"/>
    </source>
</evidence>
<dbReference type="Gene3D" id="3.90.20.20">
    <property type="match status" value="1"/>
</dbReference>
<dbReference type="FunFam" id="3.90.20.20:FF:000016">
    <property type="entry name" value="Protein GrpE"/>
    <property type="match status" value="1"/>
</dbReference>
<dbReference type="KEGG" id="rri:A1G_05370"/>
<proteinExistence type="inferred from homology"/>
<comment type="similarity">
    <text evidence="2 10 12">Belongs to the GrpE family.</text>
</comment>
<evidence type="ECO:0000256" key="2">
    <source>
        <dbReference type="ARBA" id="ARBA00009054"/>
    </source>
</evidence>
<dbReference type="PANTHER" id="PTHR21237">
    <property type="entry name" value="GRPE PROTEIN"/>
    <property type="match status" value="1"/>
</dbReference>
<dbReference type="InterPro" id="IPR013805">
    <property type="entry name" value="GrpE_CC"/>
</dbReference>
<keyword evidence="5 10" id="KW-0346">Stress response</keyword>
<organism evidence="14 15">
    <name type="scientific">Rickettsia rickettsii (strain Sheila Smith)</name>
    <dbReference type="NCBI Taxonomy" id="392021"/>
    <lineage>
        <taxon>Bacteria</taxon>
        <taxon>Pseudomonadati</taxon>
        <taxon>Pseudomonadota</taxon>
        <taxon>Alphaproteobacteria</taxon>
        <taxon>Rickettsiales</taxon>
        <taxon>Rickettsiaceae</taxon>
        <taxon>Rickettsieae</taxon>
        <taxon>Rickettsia</taxon>
        <taxon>spotted fever group</taxon>
    </lineage>
</organism>
<evidence type="ECO:0000256" key="8">
    <source>
        <dbReference type="ARBA" id="ARBA00072274"/>
    </source>
</evidence>
<dbReference type="FunFam" id="2.30.22.10:FF:000001">
    <property type="entry name" value="Protein GrpE"/>
    <property type="match status" value="1"/>
</dbReference>
<dbReference type="GO" id="GO:0042803">
    <property type="term" value="F:protein homodimerization activity"/>
    <property type="evidence" value="ECO:0007669"/>
    <property type="project" value="InterPro"/>
</dbReference>
<dbReference type="CDD" id="cd00446">
    <property type="entry name" value="GrpE"/>
    <property type="match status" value="1"/>
</dbReference>
<dbReference type="Proteomes" id="UP000006832">
    <property type="component" value="Chromosome"/>
</dbReference>
<keyword evidence="13" id="KW-0175">Coiled coil</keyword>
<dbReference type="InterPro" id="IPR009012">
    <property type="entry name" value="GrpE_head"/>
</dbReference>
<dbReference type="HOGENOM" id="CLU_057217_6_2_5"/>
<evidence type="ECO:0000256" key="7">
    <source>
        <dbReference type="ARBA" id="ARBA00053401"/>
    </source>
</evidence>
<feature type="coiled-coil region" evidence="13">
    <location>
        <begin position="42"/>
        <end position="90"/>
    </location>
</feature>
<dbReference type="GO" id="GO:0006457">
    <property type="term" value="P:protein folding"/>
    <property type="evidence" value="ECO:0007669"/>
    <property type="project" value="InterPro"/>
</dbReference>
<comment type="subcellular location">
    <subcellularLocation>
        <location evidence="1 10">Cytoplasm</location>
    </subcellularLocation>
</comment>
<keyword evidence="6 10" id="KW-0143">Chaperone</keyword>
<comment type="function">
    <text evidence="7 10 11">Participates actively in the response to hyperosmotic and heat shock by preventing the aggregation of stress-denatured proteins, in association with DnaK and GrpE. It is the nucleotide exchange factor for DnaK and may function as a thermosensor. Unfolded proteins bind initially to DnaJ; upon interaction with the DnaJ-bound protein, DnaK hydrolyzes its bound ATP, resulting in the formation of a stable complex. GrpE releases ADP from DnaK; ATP binding to DnaK triggers the release of the substrate protein, thus completing the reaction cycle. Several rounds of ATP-dependent interactions between DnaJ, DnaK and GrpE are required for fully efficient folding.</text>
</comment>
<evidence type="ECO:0000256" key="3">
    <source>
        <dbReference type="ARBA" id="ARBA00011738"/>
    </source>
</evidence>
<dbReference type="SUPFAM" id="SSF51064">
    <property type="entry name" value="Head domain of nucleotide exchange factor GrpE"/>
    <property type="match status" value="1"/>
</dbReference>
<dbReference type="PANTHER" id="PTHR21237:SF23">
    <property type="entry name" value="GRPE PROTEIN HOMOLOG, MITOCHONDRIAL"/>
    <property type="match status" value="1"/>
</dbReference>
<dbReference type="PRINTS" id="PR00773">
    <property type="entry name" value="GRPEPROTEIN"/>
</dbReference>
<evidence type="ECO:0000256" key="12">
    <source>
        <dbReference type="RuleBase" id="RU004478"/>
    </source>
</evidence>
<evidence type="ECO:0000313" key="14">
    <source>
        <dbReference type="EMBL" id="ABV76559.1"/>
    </source>
</evidence>
<dbReference type="AlphaFoldDB" id="A0A0H3AVI9"/>
<sequence>MKKFLLYLYIPQKRNKYKVNNMIDDNIENNEQTINDIAEEIVETANPEVTALKAEIEELKDKLIRTTAEIDNTRKRLEKARDEAKDYAIATFAKELLNVSDNLSRALAHKPANSDVEVTNIIAGVQMTKDELDKVFHKHHIEEIKPEIGSMFDYNLHNAIAQIEHPDHAPNSIITLMQSGYKIRDRLLRPATVQVVKKP</sequence>
<evidence type="ECO:0000256" key="10">
    <source>
        <dbReference type="HAMAP-Rule" id="MF_01151"/>
    </source>
</evidence>
<accession>A0A0H3AVI9</accession>
<dbReference type="GO" id="GO:0000774">
    <property type="term" value="F:adenyl-nucleotide exchange factor activity"/>
    <property type="evidence" value="ECO:0007669"/>
    <property type="project" value="InterPro"/>
</dbReference>
<dbReference type="GO" id="GO:0005737">
    <property type="term" value="C:cytoplasm"/>
    <property type="evidence" value="ECO:0007669"/>
    <property type="project" value="UniProtKB-SubCell"/>
</dbReference>
<evidence type="ECO:0000256" key="5">
    <source>
        <dbReference type="ARBA" id="ARBA00023016"/>
    </source>
</evidence>
<evidence type="ECO:0000313" key="15">
    <source>
        <dbReference type="Proteomes" id="UP000006832"/>
    </source>
</evidence>
<dbReference type="Gene3D" id="2.30.22.10">
    <property type="entry name" value="Head domain of nucleotide exchange factor GrpE"/>
    <property type="match status" value="1"/>
</dbReference>
<dbReference type="GO" id="GO:0051082">
    <property type="term" value="F:unfolded protein binding"/>
    <property type="evidence" value="ECO:0007669"/>
    <property type="project" value="TreeGrafter"/>
</dbReference>
<protein>
    <recommendedName>
        <fullName evidence="8 10">Protein GrpE</fullName>
    </recommendedName>
    <alternativeName>
        <fullName evidence="9 10">HSP-70 cofactor</fullName>
    </alternativeName>
</protein>
<name>A0A0H3AVI9_RICRS</name>
<dbReference type="GO" id="GO:0030150">
    <property type="term" value="P:protein import into mitochondrial matrix"/>
    <property type="evidence" value="ECO:0007669"/>
    <property type="project" value="TreeGrafter"/>
</dbReference>
<evidence type="ECO:0000256" key="9">
    <source>
        <dbReference type="ARBA" id="ARBA00076414"/>
    </source>
</evidence>
<dbReference type="PROSITE" id="PS01071">
    <property type="entry name" value="GRPE"/>
    <property type="match status" value="1"/>
</dbReference>
<comment type="subunit">
    <text evidence="3 10">Homodimer.</text>
</comment>
<dbReference type="HAMAP" id="MF_01151">
    <property type="entry name" value="GrpE"/>
    <property type="match status" value="1"/>
</dbReference>
<evidence type="ECO:0000256" key="11">
    <source>
        <dbReference type="RuleBase" id="RU000639"/>
    </source>
</evidence>
<gene>
    <name evidence="10" type="primary">grpE</name>
    <name evidence="14" type="ordered locus">A1G_05370</name>
</gene>